<feature type="region of interest" description="Disordered" evidence="2">
    <location>
        <begin position="252"/>
        <end position="305"/>
    </location>
</feature>
<evidence type="ECO:0000256" key="1">
    <source>
        <dbReference type="SAM" id="Coils"/>
    </source>
</evidence>
<feature type="coiled-coil region" evidence="1">
    <location>
        <begin position="451"/>
        <end position="478"/>
    </location>
</feature>
<name>A0A210PWE6_MIZYE</name>
<feature type="compositionally biased region" description="Basic and acidic residues" evidence="2">
    <location>
        <begin position="71"/>
        <end position="80"/>
    </location>
</feature>
<gene>
    <name evidence="3" type="ORF">KP79_PYT13373</name>
</gene>
<reference evidence="3 4" key="1">
    <citation type="journal article" date="2017" name="Nat. Ecol. Evol.">
        <title>Scallop genome provides insights into evolution of bilaterian karyotype and development.</title>
        <authorList>
            <person name="Wang S."/>
            <person name="Zhang J."/>
            <person name="Jiao W."/>
            <person name="Li J."/>
            <person name="Xun X."/>
            <person name="Sun Y."/>
            <person name="Guo X."/>
            <person name="Huan P."/>
            <person name="Dong B."/>
            <person name="Zhang L."/>
            <person name="Hu X."/>
            <person name="Sun X."/>
            <person name="Wang J."/>
            <person name="Zhao C."/>
            <person name="Wang Y."/>
            <person name="Wang D."/>
            <person name="Huang X."/>
            <person name="Wang R."/>
            <person name="Lv J."/>
            <person name="Li Y."/>
            <person name="Zhang Z."/>
            <person name="Liu B."/>
            <person name="Lu W."/>
            <person name="Hui Y."/>
            <person name="Liang J."/>
            <person name="Zhou Z."/>
            <person name="Hou R."/>
            <person name="Li X."/>
            <person name="Liu Y."/>
            <person name="Li H."/>
            <person name="Ning X."/>
            <person name="Lin Y."/>
            <person name="Zhao L."/>
            <person name="Xing Q."/>
            <person name="Dou J."/>
            <person name="Li Y."/>
            <person name="Mao J."/>
            <person name="Guo H."/>
            <person name="Dou H."/>
            <person name="Li T."/>
            <person name="Mu C."/>
            <person name="Jiang W."/>
            <person name="Fu Q."/>
            <person name="Fu X."/>
            <person name="Miao Y."/>
            <person name="Liu J."/>
            <person name="Yu Q."/>
            <person name="Li R."/>
            <person name="Liao H."/>
            <person name="Li X."/>
            <person name="Kong Y."/>
            <person name="Jiang Z."/>
            <person name="Chourrout D."/>
            <person name="Li R."/>
            <person name="Bao Z."/>
        </authorList>
    </citation>
    <scope>NUCLEOTIDE SEQUENCE [LARGE SCALE GENOMIC DNA]</scope>
    <source>
        <strain evidence="3 4">PY_sf001</strain>
    </source>
</reference>
<accession>A0A210PWE6</accession>
<keyword evidence="1" id="KW-0175">Coiled coil</keyword>
<evidence type="ECO:0000256" key="2">
    <source>
        <dbReference type="SAM" id="MobiDB-lite"/>
    </source>
</evidence>
<evidence type="ECO:0000313" key="3">
    <source>
        <dbReference type="EMBL" id="OWF40803.1"/>
    </source>
</evidence>
<dbReference type="Proteomes" id="UP000242188">
    <property type="component" value="Unassembled WGS sequence"/>
</dbReference>
<feature type="compositionally biased region" description="Basic residues" evidence="2">
    <location>
        <begin position="174"/>
        <end position="183"/>
    </location>
</feature>
<organism evidence="3 4">
    <name type="scientific">Mizuhopecten yessoensis</name>
    <name type="common">Japanese scallop</name>
    <name type="synonym">Patinopecten yessoensis</name>
    <dbReference type="NCBI Taxonomy" id="6573"/>
    <lineage>
        <taxon>Eukaryota</taxon>
        <taxon>Metazoa</taxon>
        <taxon>Spiralia</taxon>
        <taxon>Lophotrochozoa</taxon>
        <taxon>Mollusca</taxon>
        <taxon>Bivalvia</taxon>
        <taxon>Autobranchia</taxon>
        <taxon>Pteriomorphia</taxon>
        <taxon>Pectinida</taxon>
        <taxon>Pectinoidea</taxon>
        <taxon>Pectinidae</taxon>
        <taxon>Mizuhopecten</taxon>
    </lineage>
</organism>
<comment type="caution">
    <text evidence="3">The sequence shown here is derived from an EMBL/GenBank/DDBJ whole genome shotgun (WGS) entry which is preliminary data.</text>
</comment>
<feature type="region of interest" description="Disordered" evidence="2">
    <location>
        <begin position="58"/>
        <end position="111"/>
    </location>
</feature>
<sequence length="670" mass="75379">MSRTQPQEYCPVRVLQTHIVGTEVTRWDFMGAIVCSIACLLIQRTVLKALLWEPTDFHHDMPVKRGRPKKKHDEVDKNVSGEEEGDGLLSRRASNRRQKKTISYNEESPNVTKKAKLTRNSVFKDANDNEITEAYSKIPKKEKISKRTAKTELTEKKVLKIKTEEKGVTVKTKGLLRKKKKKENKISDEKQISGDEGDRNTTADDLIDNSPQEKGNEIQGTPPGRTEVMSCSPRRGSTPDVTVNLEATFTVQSPSAQEDACLSGRDTPPTNVSREDLRENNVTRKETNDISLTSKDTRDTVVTDQDTQDTVVTDQDTQDTVVTDKDTRDTVVTDQDTWDTSSTRKDTQDTVVTDQNTRGTVVTDQDTQDTSSIRKDTHDTGVKLTDTWDKSVAPKDTSVTQEGTENRRDTQKDKHYTHITRLENADTLAEKVALKLASQQNDCLRPLLEKMDDLMKAMADLSQENKELRHTCGHAQADCIRGSSEDNAAGYKETTHPSAECSDSAVQTLPTPQVHAQTQTIENYQRDTSRDELTNVQNERDILWAKCQSQTKVIRDLQNDLYTTRNDFSKDKVTYQATLVSVLATLSDYTRLYSDVVARLSRDNLSLDELCKLMSEASTRHSRDDCNTTDARRMSDDLTLTGPRRDSNSTSEQPAELAEIKLEPRSPPGN</sequence>
<feature type="region of interest" description="Disordered" evidence="2">
    <location>
        <begin position="618"/>
        <end position="670"/>
    </location>
</feature>
<feature type="compositionally biased region" description="Polar residues" evidence="2">
    <location>
        <begin position="101"/>
        <end position="111"/>
    </location>
</feature>
<dbReference type="AlphaFoldDB" id="A0A210PWE6"/>
<evidence type="ECO:0000313" key="4">
    <source>
        <dbReference type="Proteomes" id="UP000242188"/>
    </source>
</evidence>
<feature type="compositionally biased region" description="Basic and acidic residues" evidence="2">
    <location>
        <begin position="618"/>
        <end position="636"/>
    </location>
</feature>
<feature type="compositionally biased region" description="Basic and acidic residues" evidence="2">
    <location>
        <begin position="273"/>
        <end position="288"/>
    </location>
</feature>
<protein>
    <submittedName>
        <fullName evidence="3">Replicase polyprotein 1a</fullName>
    </submittedName>
</protein>
<keyword evidence="4" id="KW-1185">Reference proteome</keyword>
<feature type="region of interest" description="Disordered" evidence="2">
    <location>
        <begin position="172"/>
        <end position="240"/>
    </location>
</feature>
<feature type="compositionally biased region" description="Basic and acidic residues" evidence="2">
    <location>
        <begin position="184"/>
        <end position="202"/>
    </location>
</feature>
<feature type="region of interest" description="Disordered" evidence="2">
    <location>
        <begin position="387"/>
        <end position="412"/>
    </location>
</feature>
<dbReference type="EMBL" id="NEDP02005445">
    <property type="protein sequence ID" value="OWF40803.1"/>
    <property type="molecule type" value="Genomic_DNA"/>
</dbReference>
<dbReference type="OrthoDB" id="10621183at2759"/>
<proteinExistence type="predicted"/>